<accession>I3S383</accession>
<feature type="compositionally biased region" description="Polar residues" evidence="1">
    <location>
        <begin position="1"/>
        <end position="11"/>
    </location>
</feature>
<organism evidence="2">
    <name type="scientific">Medicago truncatula</name>
    <name type="common">Barrel medic</name>
    <name type="synonym">Medicago tribuloides</name>
    <dbReference type="NCBI Taxonomy" id="3880"/>
    <lineage>
        <taxon>Eukaryota</taxon>
        <taxon>Viridiplantae</taxon>
        <taxon>Streptophyta</taxon>
        <taxon>Embryophyta</taxon>
        <taxon>Tracheophyta</taxon>
        <taxon>Spermatophyta</taxon>
        <taxon>Magnoliopsida</taxon>
        <taxon>eudicotyledons</taxon>
        <taxon>Gunneridae</taxon>
        <taxon>Pentapetalae</taxon>
        <taxon>rosids</taxon>
        <taxon>fabids</taxon>
        <taxon>Fabales</taxon>
        <taxon>Fabaceae</taxon>
        <taxon>Papilionoideae</taxon>
        <taxon>50 kb inversion clade</taxon>
        <taxon>NPAAA clade</taxon>
        <taxon>Hologalegina</taxon>
        <taxon>IRL clade</taxon>
        <taxon>Trifolieae</taxon>
        <taxon>Medicago</taxon>
    </lineage>
</organism>
<evidence type="ECO:0000256" key="1">
    <source>
        <dbReference type="SAM" id="MobiDB-lite"/>
    </source>
</evidence>
<name>I3S383_MEDTR</name>
<protein>
    <submittedName>
        <fullName evidence="2">Uncharacterized protein</fullName>
    </submittedName>
</protein>
<feature type="region of interest" description="Disordered" evidence="1">
    <location>
        <begin position="1"/>
        <end position="31"/>
    </location>
</feature>
<reference evidence="2" key="1">
    <citation type="submission" date="2012-05" db="EMBL/GenBank/DDBJ databases">
        <authorList>
            <person name="Krishnakumar V."/>
            <person name="Cheung F."/>
            <person name="Xiao Y."/>
            <person name="Chan A."/>
            <person name="Moskal W.A."/>
            <person name="Town C.D."/>
        </authorList>
    </citation>
    <scope>NUCLEOTIDE SEQUENCE</scope>
</reference>
<evidence type="ECO:0000313" key="2">
    <source>
        <dbReference type="EMBL" id="AFK34725.1"/>
    </source>
</evidence>
<dbReference type="AlphaFoldDB" id="I3S383"/>
<feature type="compositionally biased region" description="Acidic residues" evidence="1">
    <location>
        <begin position="21"/>
        <end position="31"/>
    </location>
</feature>
<sequence>MGTGSSKQTDGTSEETKDRTDDDDDQAGGQL</sequence>
<proteinExistence type="evidence at transcript level"/>
<dbReference type="EMBL" id="BT134930">
    <property type="protein sequence ID" value="AFK34725.1"/>
    <property type="molecule type" value="mRNA"/>
</dbReference>